<keyword evidence="2" id="KW-0255">Endonuclease</keyword>
<dbReference type="EMBL" id="FJ373894">
    <property type="protein sequence ID" value="ACO94319.1"/>
    <property type="molecule type" value="Genomic_DNA"/>
</dbReference>
<dbReference type="CDD" id="cd00085">
    <property type="entry name" value="HNHc"/>
    <property type="match status" value="1"/>
</dbReference>
<name>C8XUI9_9CAUD</name>
<dbReference type="GeneID" id="8683662"/>
<dbReference type="KEGG" id="vg:8683662"/>
<keyword evidence="2" id="KW-0378">Hydrolase</keyword>
<keyword evidence="2" id="KW-0540">Nuclease</keyword>
<dbReference type="Proteomes" id="UP000002614">
    <property type="component" value="Segment"/>
</dbReference>
<accession>C8XUI9</accession>
<dbReference type="RefSeq" id="YP_003358572.1">
    <property type="nucleotide sequence ID" value="NC_013693.1"/>
</dbReference>
<dbReference type="SMART" id="SM00507">
    <property type="entry name" value="HNHc"/>
    <property type="match status" value="1"/>
</dbReference>
<feature type="domain" description="HNH nuclease" evidence="1">
    <location>
        <begin position="5"/>
        <end position="51"/>
    </location>
</feature>
<evidence type="ECO:0000313" key="3">
    <source>
        <dbReference type="Proteomes" id="UP000002614"/>
    </source>
</evidence>
<evidence type="ECO:0000313" key="2">
    <source>
        <dbReference type="EMBL" id="ACO94319.1"/>
    </source>
</evidence>
<proteinExistence type="predicted"/>
<keyword evidence="3" id="KW-1185">Reference proteome</keyword>
<gene>
    <name evidence="2" type="primary">orf00096</name>
</gene>
<dbReference type="InterPro" id="IPR003615">
    <property type="entry name" value="HNH_nuc"/>
</dbReference>
<sequence length="230" mass="27061">MNYANIYQSLINKAKQRTIEGYSELHHVVPKCMGGSDNPDNLVRLTPEEHYVAHLLLVKMHPDNRKLIFAANMMGGYNPHNGRNNKTHGWLRRKSSIAHKLRCKEDPELRKMRSERMKRLNSENPNIRKESSERMKNMHKLYPDKMKDMYSKMKGVPPWESPASNATTLKIWKDADKYYEKWKLKQEGYCRLGRYFGFVSPNNSLRTMVNKFKDGWNPKEDAGWLGFVNQ</sequence>
<dbReference type="GO" id="GO:0004519">
    <property type="term" value="F:endonuclease activity"/>
    <property type="evidence" value="ECO:0007669"/>
    <property type="project" value="UniProtKB-KW"/>
</dbReference>
<evidence type="ECO:0000259" key="1">
    <source>
        <dbReference type="SMART" id="SM00507"/>
    </source>
</evidence>
<dbReference type="OrthoDB" id="19703at10239"/>
<organism evidence="2 3">
    <name type="scientific">Shigella phage Ag3</name>
    <dbReference type="NCBI Taxonomy" id="637730"/>
    <lineage>
        <taxon>Viruses</taxon>
        <taxon>Duplodnaviria</taxon>
        <taxon>Heunggongvirae</taxon>
        <taxon>Uroviricota</taxon>
        <taxon>Caudoviricetes</taxon>
        <taxon>Pantevenvirales</taxon>
        <taxon>Ackermannviridae</taxon>
        <taxon>Aglimvirinae</taxon>
        <taxon>Agtrevirus</taxon>
        <taxon>Agtrevirus AG3</taxon>
    </lineage>
</organism>
<protein>
    <submittedName>
        <fullName evidence="2">Putative homing endonuclease</fullName>
    </submittedName>
</protein>
<reference evidence="2 3" key="1">
    <citation type="journal article" date="2011" name="Virol. J.">
        <title>A Shigella boydii bacteriophage which resembles Salmonella phage ViI.</title>
        <authorList>
            <person name="Anany H."/>
            <person name="Lingohr E.J."/>
            <person name="Villegas A."/>
            <person name="Ackermann H.W."/>
            <person name="She Y.M."/>
            <person name="Griffiths M.W."/>
            <person name="Kropinski A.M."/>
        </authorList>
    </citation>
    <scope>NUCLEOTIDE SEQUENCE [LARGE SCALE GENOMIC DNA]</scope>
</reference>